<evidence type="ECO:0000313" key="6">
    <source>
        <dbReference type="EMBL" id="GGH10602.1"/>
    </source>
</evidence>
<sequence>MMNLNLLKLRIVELLEKHNKITTVADILELKQPTVTFHMKNLERDFGVKLFEARMGKIILTDAGYALLHYAVKINALAAEAERVVMEFDTLRRGSIRIGASYVPATYVLPAVLHRFVKEHPGIQLSLFVKTAPIVKDMLEHHEIDIGIISAEPFTTSTLVADALCEDELVLIHSPTHPLATLENLTPDLIASSSFVLHGKESSTRRMTDKWLENHDRRLPYYMELDSLEAIKQAVILGAHVSFVSRMAVQSEVDRGLLQMRPIPGNLIERYVYAVTNKERHRSALINQFSSYLSVLD</sequence>
<dbReference type="InterPro" id="IPR005119">
    <property type="entry name" value="LysR_subst-bd"/>
</dbReference>
<evidence type="ECO:0000259" key="5">
    <source>
        <dbReference type="PROSITE" id="PS50931"/>
    </source>
</evidence>
<dbReference type="InterPro" id="IPR000847">
    <property type="entry name" value="LysR_HTH_N"/>
</dbReference>
<evidence type="ECO:0000256" key="1">
    <source>
        <dbReference type="ARBA" id="ARBA00009437"/>
    </source>
</evidence>
<keyword evidence="7" id="KW-1185">Reference proteome</keyword>
<dbReference type="EMBL" id="BMFT01000001">
    <property type="protein sequence ID" value="GGH10602.1"/>
    <property type="molecule type" value="Genomic_DNA"/>
</dbReference>
<keyword evidence="2" id="KW-0805">Transcription regulation</keyword>
<dbReference type="Pfam" id="PF00126">
    <property type="entry name" value="HTH_1"/>
    <property type="match status" value="1"/>
</dbReference>
<evidence type="ECO:0000313" key="7">
    <source>
        <dbReference type="Proteomes" id="UP000659344"/>
    </source>
</evidence>
<evidence type="ECO:0000256" key="3">
    <source>
        <dbReference type="ARBA" id="ARBA00023125"/>
    </source>
</evidence>
<dbReference type="PROSITE" id="PS50931">
    <property type="entry name" value="HTH_LYSR"/>
    <property type="match status" value="1"/>
</dbReference>
<keyword evidence="4" id="KW-0804">Transcription</keyword>
<dbReference type="Proteomes" id="UP000659344">
    <property type="component" value="Unassembled WGS sequence"/>
</dbReference>
<evidence type="ECO:0000256" key="4">
    <source>
        <dbReference type="ARBA" id="ARBA00023163"/>
    </source>
</evidence>
<dbReference type="Gene3D" id="3.40.190.290">
    <property type="match status" value="1"/>
</dbReference>
<accession>A0ABQ1Y3Q2</accession>
<gene>
    <name evidence="6" type="ORF">GCM10008013_02080</name>
</gene>
<comment type="caution">
    <text evidence="6">The sequence shown here is derived from an EMBL/GenBank/DDBJ whole genome shotgun (WGS) entry which is preliminary data.</text>
</comment>
<dbReference type="PANTHER" id="PTHR30126">
    <property type="entry name" value="HTH-TYPE TRANSCRIPTIONAL REGULATOR"/>
    <property type="match status" value="1"/>
</dbReference>
<feature type="domain" description="HTH lysR-type" evidence="5">
    <location>
        <begin position="4"/>
        <end position="61"/>
    </location>
</feature>
<organism evidence="6 7">
    <name type="scientific">Paenibacillus segetis</name>
    <dbReference type="NCBI Taxonomy" id="1325360"/>
    <lineage>
        <taxon>Bacteria</taxon>
        <taxon>Bacillati</taxon>
        <taxon>Bacillota</taxon>
        <taxon>Bacilli</taxon>
        <taxon>Bacillales</taxon>
        <taxon>Paenibacillaceae</taxon>
        <taxon>Paenibacillus</taxon>
    </lineage>
</organism>
<reference evidence="7" key="1">
    <citation type="journal article" date="2019" name="Int. J. Syst. Evol. Microbiol.">
        <title>The Global Catalogue of Microorganisms (GCM) 10K type strain sequencing project: providing services to taxonomists for standard genome sequencing and annotation.</title>
        <authorList>
            <consortium name="The Broad Institute Genomics Platform"/>
            <consortium name="The Broad Institute Genome Sequencing Center for Infectious Disease"/>
            <person name="Wu L."/>
            <person name="Ma J."/>
        </authorList>
    </citation>
    <scope>NUCLEOTIDE SEQUENCE [LARGE SCALE GENOMIC DNA]</scope>
    <source>
        <strain evidence="7">CGMCC 1.12769</strain>
    </source>
</reference>
<evidence type="ECO:0000256" key="2">
    <source>
        <dbReference type="ARBA" id="ARBA00023015"/>
    </source>
</evidence>
<dbReference type="Pfam" id="PF03466">
    <property type="entry name" value="LysR_substrate"/>
    <property type="match status" value="1"/>
</dbReference>
<dbReference type="PANTHER" id="PTHR30126:SF39">
    <property type="entry name" value="HTH-TYPE TRANSCRIPTIONAL REGULATOR CYSL"/>
    <property type="match status" value="1"/>
</dbReference>
<dbReference type="InterPro" id="IPR036390">
    <property type="entry name" value="WH_DNA-bd_sf"/>
</dbReference>
<keyword evidence="3" id="KW-0238">DNA-binding</keyword>
<proteinExistence type="inferred from homology"/>
<name>A0ABQ1Y3Q2_9BACL</name>
<dbReference type="SUPFAM" id="SSF46785">
    <property type="entry name" value="Winged helix' DNA-binding domain"/>
    <property type="match status" value="1"/>
</dbReference>
<comment type="similarity">
    <text evidence="1">Belongs to the LysR transcriptional regulatory family.</text>
</comment>
<dbReference type="SUPFAM" id="SSF53850">
    <property type="entry name" value="Periplasmic binding protein-like II"/>
    <property type="match status" value="1"/>
</dbReference>
<protein>
    <submittedName>
        <fullName evidence="6">LysR family transcriptional regulator</fullName>
    </submittedName>
</protein>
<dbReference type="InterPro" id="IPR036388">
    <property type="entry name" value="WH-like_DNA-bd_sf"/>
</dbReference>
<dbReference type="Gene3D" id="1.10.10.10">
    <property type="entry name" value="Winged helix-like DNA-binding domain superfamily/Winged helix DNA-binding domain"/>
    <property type="match status" value="1"/>
</dbReference>